<sequence length="556" mass="60721">MRTPLALAALLLASSGVVTAVSDSPPARQHLETAGSASVGNPKVAWRFGRQRRNKHGIHDFCNADKHDNVAAYNEQDMQALIDTLEKNPGDLSPSIHAGQSWSYVSLTGNALICVYNYGKIFSVLMSNKEAAWAARYIGGNIAAGAPTENCCASQTGGVCPGAPHAGTPNGRCCDDRLPTCNGGQAEQRYSFDGAAEQRYSFDGAAATPVRTPEPGRIIARGGGQAGADRARGGRLVGSSRRSCGRRLPARGRAPVAIPHEGKVRMALTIRGLKLQFLYARVHGDGEKVGGLKKIGPVFDASILSDECGGRQTAEPDYFTYRPVQDRSDSLPLEHREAPVCPHLRILPKPWNGSTFIFILGVKGFWYARLREASHFNPDNPSGEEPDPWMQVAPFTKWTIISDECDISDPDVAEGSERPAKRPRPSKPVKWAVLATRSTEDFSKMVCDHMVAKSHHTQNFISLPMVRKLYGDPFDCKYLGYTTEIVIFTPDATTTTHETHAPNYGNLISTLARPQSMGWKAISNSPIARTPRDKYGLVLDMENPVRQPWDHEPPLQ</sequence>
<comment type="caution">
    <text evidence="3">The sequence shown here is derived from an EMBL/GenBank/DDBJ whole genome shotgun (WGS) entry which is preliminary data.</text>
</comment>
<dbReference type="Proteomes" id="UP001217918">
    <property type="component" value="Unassembled WGS sequence"/>
</dbReference>
<keyword evidence="2" id="KW-0732">Signal</keyword>
<feature type="region of interest" description="Disordered" evidence="1">
    <location>
        <begin position="211"/>
        <end position="248"/>
    </location>
</feature>
<evidence type="ECO:0000313" key="4">
    <source>
        <dbReference type="Proteomes" id="UP001217918"/>
    </source>
</evidence>
<feature type="signal peptide" evidence="2">
    <location>
        <begin position="1"/>
        <end position="20"/>
    </location>
</feature>
<evidence type="ECO:0000256" key="1">
    <source>
        <dbReference type="SAM" id="MobiDB-lite"/>
    </source>
</evidence>
<name>A0AAD9ICW2_9PEZI</name>
<feature type="chain" id="PRO_5042116988" evidence="2">
    <location>
        <begin position="21"/>
        <end position="556"/>
    </location>
</feature>
<dbReference type="EMBL" id="JAQQPM010000009">
    <property type="protein sequence ID" value="KAK2074980.1"/>
    <property type="molecule type" value="Genomic_DNA"/>
</dbReference>
<protein>
    <submittedName>
        <fullName evidence="3">Uncharacterized protein</fullName>
    </submittedName>
</protein>
<proteinExistence type="predicted"/>
<reference evidence="3" key="1">
    <citation type="journal article" date="2023" name="Mol. Plant Microbe Interact.">
        <title>Elucidating the Obligate Nature and Biological Capacity of an Invasive Fungal Corn Pathogen.</title>
        <authorList>
            <person name="MacCready J.S."/>
            <person name="Roggenkamp E.M."/>
            <person name="Gdanetz K."/>
            <person name="Chilvers M.I."/>
        </authorList>
    </citation>
    <scope>NUCLEOTIDE SEQUENCE</scope>
    <source>
        <strain evidence="3">PM02</strain>
    </source>
</reference>
<keyword evidence="4" id="KW-1185">Reference proteome</keyword>
<feature type="region of interest" description="Disordered" evidence="1">
    <location>
        <begin position="409"/>
        <end position="428"/>
    </location>
</feature>
<evidence type="ECO:0000256" key="2">
    <source>
        <dbReference type="SAM" id="SignalP"/>
    </source>
</evidence>
<gene>
    <name evidence="3" type="ORF">P8C59_009145</name>
</gene>
<accession>A0AAD9ICW2</accession>
<organism evidence="3 4">
    <name type="scientific">Phyllachora maydis</name>
    <dbReference type="NCBI Taxonomy" id="1825666"/>
    <lineage>
        <taxon>Eukaryota</taxon>
        <taxon>Fungi</taxon>
        <taxon>Dikarya</taxon>
        <taxon>Ascomycota</taxon>
        <taxon>Pezizomycotina</taxon>
        <taxon>Sordariomycetes</taxon>
        <taxon>Sordariomycetidae</taxon>
        <taxon>Phyllachorales</taxon>
        <taxon>Phyllachoraceae</taxon>
        <taxon>Phyllachora</taxon>
    </lineage>
</organism>
<evidence type="ECO:0000313" key="3">
    <source>
        <dbReference type="EMBL" id="KAK2074980.1"/>
    </source>
</evidence>
<dbReference type="AlphaFoldDB" id="A0AAD9ICW2"/>